<dbReference type="EMBL" id="JADEXQ010000022">
    <property type="protein sequence ID" value="MBE9029809.1"/>
    <property type="molecule type" value="Genomic_DNA"/>
</dbReference>
<reference evidence="3" key="1">
    <citation type="submission" date="2020-10" db="EMBL/GenBank/DDBJ databases">
        <authorList>
            <person name="Castelo-Branco R."/>
            <person name="Eusebio N."/>
            <person name="Adriana R."/>
            <person name="Vieira A."/>
            <person name="Brugerolle De Fraissinette N."/>
            <person name="Rezende De Castro R."/>
            <person name="Schneider M.P."/>
            <person name="Vasconcelos V."/>
            <person name="Leao P.N."/>
        </authorList>
    </citation>
    <scope>NUCLEOTIDE SEQUENCE</scope>
    <source>
        <strain evidence="3">LEGE 11480</strain>
    </source>
</reference>
<comment type="caution">
    <text evidence="3">The sequence shown here is derived from an EMBL/GenBank/DDBJ whole genome shotgun (WGS) entry which is preliminary data.</text>
</comment>
<sequence length="322" mass="36542">MTVSQDDFYADGALTSDASVPMDELYETDESAYSQQEIASNDLADVPTAEKVKAVPASVSLLPNDLNPIRTMQVLRSIGYGLLVLATIDLIYILVPPDFTKPIWEYQTMGDMIRLIPVPMLAYMFVFYGETIGRKRFERPLVFTLSWSTLIFGVLFLLMIPLTVVNSMRISQYNNDQISVQVQQQKLRINNTLNQIQGASPDDLEKLIPRPSEAQKKQPNIPKTRAEAKKKVVNNLERAQSLADEEAVKARKNVEQNLIKNSSKMVLEALVGGSLFFYTWFVTPWARRRQANAYEETNSTGRRTRTKKKPAFGKGNRRLRRS</sequence>
<accession>A0A928Z2R2</accession>
<evidence type="ECO:0000313" key="4">
    <source>
        <dbReference type="Proteomes" id="UP000625316"/>
    </source>
</evidence>
<dbReference type="RefSeq" id="WP_264324626.1">
    <property type="nucleotide sequence ID" value="NZ_JADEXQ010000022.1"/>
</dbReference>
<keyword evidence="2" id="KW-0472">Membrane</keyword>
<dbReference type="AlphaFoldDB" id="A0A928Z2R2"/>
<feature type="transmembrane region" description="Helical" evidence="2">
    <location>
        <begin position="74"/>
        <end position="92"/>
    </location>
</feature>
<organism evidence="3 4">
    <name type="scientific">Romeriopsis navalis LEGE 11480</name>
    <dbReference type="NCBI Taxonomy" id="2777977"/>
    <lineage>
        <taxon>Bacteria</taxon>
        <taxon>Bacillati</taxon>
        <taxon>Cyanobacteriota</taxon>
        <taxon>Cyanophyceae</taxon>
        <taxon>Leptolyngbyales</taxon>
        <taxon>Leptolyngbyaceae</taxon>
        <taxon>Romeriopsis</taxon>
        <taxon>Romeriopsis navalis</taxon>
    </lineage>
</organism>
<evidence type="ECO:0000313" key="3">
    <source>
        <dbReference type="EMBL" id="MBE9029809.1"/>
    </source>
</evidence>
<proteinExistence type="predicted"/>
<evidence type="ECO:0000256" key="2">
    <source>
        <dbReference type="SAM" id="Phobius"/>
    </source>
</evidence>
<evidence type="ECO:0000256" key="1">
    <source>
        <dbReference type="SAM" id="MobiDB-lite"/>
    </source>
</evidence>
<feature type="transmembrane region" description="Helical" evidence="2">
    <location>
        <begin position="112"/>
        <end position="129"/>
    </location>
</feature>
<name>A0A928Z2R2_9CYAN</name>
<feature type="region of interest" description="Disordered" evidence="1">
    <location>
        <begin position="295"/>
        <end position="322"/>
    </location>
</feature>
<keyword evidence="4" id="KW-1185">Reference proteome</keyword>
<feature type="transmembrane region" description="Helical" evidence="2">
    <location>
        <begin position="265"/>
        <end position="283"/>
    </location>
</feature>
<dbReference type="InterPro" id="IPR047709">
    <property type="entry name" value="HpsJ-like"/>
</dbReference>
<dbReference type="NCBIfam" id="NF038305">
    <property type="entry name" value="HpsJ_fam"/>
    <property type="match status" value="1"/>
</dbReference>
<protein>
    <submittedName>
        <fullName evidence="3">Uncharacterized protein</fullName>
    </submittedName>
</protein>
<dbReference type="Proteomes" id="UP000625316">
    <property type="component" value="Unassembled WGS sequence"/>
</dbReference>
<keyword evidence="2" id="KW-1133">Transmembrane helix</keyword>
<gene>
    <name evidence="3" type="ORF">IQ266_08720</name>
</gene>
<keyword evidence="2" id="KW-0812">Transmembrane</keyword>
<feature type="compositionally biased region" description="Basic residues" evidence="1">
    <location>
        <begin position="302"/>
        <end position="322"/>
    </location>
</feature>
<feature type="transmembrane region" description="Helical" evidence="2">
    <location>
        <begin position="141"/>
        <end position="164"/>
    </location>
</feature>